<comment type="caution">
    <text evidence="2">The sequence shown here is derived from an EMBL/GenBank/DDBJ whole genome shotgun (WGS) entry which is preliminary data.</text>
</comment>
<accession>A0AAD5H6U4</accession>
<proteinExistence type="predicted"/>
<reference evidence="2" key="1">
    <citation type="submission" date="2020-11" db="EMBL/GenBank/DDBJ databases">
        <title>Chlorella ohadii genome sequencing and assembly.</title>
        <authorList>
            <person name="Murik O."/>
            <person name="Treves H."/>
            <person name="Kedem I."/>
            <person name="Shotland Y."/>
            <person name="Kaplan A."/>
        </authorList>
    </citation>
    <scope>NUCLEOTIDE SEQUENCE</scope>
    <source>
        <strain evidence="2">1</strain>
    </source>
</reference>
<evidence type="ECO:0000313" key="2">
    <source>
        <dbReference type="EMBL" id="KAI7842360.1"/>
    </source>
</evidence>
<evidence type="ECO:0000256" key="1">
    <source>
        <dbReference type="SAM" id="MobiDB-lite"/>
    </source>
</evidence>
<feature type="compositionally biased region" description="Basic and acidic residues" evidence="1">
    <location>
        <begin position="149"/>
        <end position="159"/>
    </location>
</feature>
<gene>
    <name evidence="2" type="ORF">COHA_004000</name>
</gene>
<feature type="region of interest" description="Disordered" evidence="1">
    <location>
        <begin position="139"/>
        <end position="170"/>
    </location>
</feature>
<feature type="compositionally biased region" description="Low complexity" evidence="1">
    <location>
        <begin position="49"/>
        <end position="60"/>
    </location>
</feature>
<keyword evidence="3" id="KW-1185">Reference proteome</keyword>
<evidence type="ECO:0000313" key="3">
    <source>
        <dbReference type="Proteomes" id="UP001205105"/>
    </source>
</evidence>
<feature type="region of interest" description="Disordered" evidence="1">
    <location>
        <begin position="1"/>
        <end position="73"/>
    </location>
</feature>
<organism evidence="2 3">
    <name type="scientific">Chlorella ohadii</name>
    <dbReference type="NCBI Taxonomy" id="2649997"/>
    <lineage>
        <taxon>Eukaryota</taxon>
        <taxon>Viridiplantae</taxon>
        <taxon>Chlorophyta</taxon>
        <taxon>core chlorophytes</taxon>
        <taxon>Trebouxiophyceae</taxon>
        <taxon>Chlorellales</taxon>
        <taxon>Chlorellaceae</taxon>
        <taxon>Chlorella clade</taxon>
        <taxon>Chlorella</taxon>
    </lineage>
</organism>
<dbReference type="Proteomes" id="UP001205105">
    <property type="component" value="Unassembled WGS sequence"/>
</dbReference>
<dbReference type="EMBL" id="JADXDR010000053">
    <property type="protein sequence ID" value="KAI7842360.1"/>
    <property type="molecule type" value="Genomic_DNA"/>
</dbReference>
<name>A0AAD5H6U4_9CHLO</name>
<feature type="compositionally biased region" description="Basic and acidic residues" evidence="1">
    <location>
        <begin position="1"/>
        <end position="25"/>
    </location>
</feature>
<dbReference type="AlphaFoldDB" id="A0AAD5H6U4"/>
<protein>
    <submittedName>
        <fullName evidence="2">Uncharacterized protein</fullName>
    </submittedName>
</protein>
<sequence>MEKIKEMVTGKSKGERHAERAEGEAGHAPTGAYSNVGATYGAEGASGIAAPVAPGTAATGYREGEAPGAGYTETRVGTAEVPVVQQTTTAATGVQGEGATCDAQYYTKVEDRPVVKERVEQVMEHRPVEKEFVVETRQTGAERAVGGGEVEHLGTKERIVSTTPPTAPCE</sequence>